<keyword evidence="2 4" id="KW-0863">Zinc-finger</keyword>
<dbReference type="Pfam" id="PF13639">
    <property type="entry name" value="zf-RING_2"/>
    <property type="match status" value="1"/>
</dbReference>
<gene>
    <name evidence="7" type="ORF">BASA50_007980</name>
</gene>
<dbReference type="InterPro" id="IPR001841">
    <property type="entry name" value="Znf_RING"/>
</dbReference>
<feature type="compositionally biased region" description="Polar residues" evidence="5">
    <location>
        <begin position="350"/>
        <end position="366"/>
    </location>
</feature>
<proteinExistence type="predicted"/>
<dbReference type="InterPro" id="IPR013083">
    <property type="entry name" value="Znf_RING/FYVE/PHD"/>
</dbReference>
<evidence type="ECO:0000313" key="8">
    <source>
        <dbReference type="Proteomes" id="UP001648503"/>
    </source>
</evidence>
<keyword evidence="8" id="KW-1185">Reference proteome</keyword>
<evidence type="ECO:0000256" key="3">
    <source>
        <dbReference type="ARBA" id="ARBA00022833"/>
    </source>
</evidence>
<dbReference type="Gene3D" id="3.30.40.10">
    <property type="entry name" value="Zinc/RING finger domain, C3HC4 (zinc finger)"/>
    <property type="match status" value="1"/>
</dbReference>
<dbReference type="PROSITE" id="PS50089">
    <property type="entry name" value="ZF_RING_2"/>
    <property type="match status" value="1"/>
</dbReference>
<evidence type="ECO:0000256" key="2">
    <source>
        <dbReference type="ARBA" id="ARBA00022771"/>
    </source>
</evidence>
<feature type="region of interest" description="Disordered" evidence="5">
    <location>
        <begin position="339"/>
        <end position="366"/>
    </location>
</feature>
<keyword evidence="1" id="KW-0479">Metal-binding</keyword>
<evidence type="ECO:0000256" key="5">
    <source>
        <dbReference type="SAM" id="MobiDB-lite"/>
    </source>
</evidence>
<evidence type="ECO:0000256" key="4">
    <source>
        <dbReference type="PROSITE-ProRule" id="PRU00175"/>
    </source>
</evidence>
<comment type="caution">
    <text evidence="7">The sequence shown here is derived from an EMBL/GenBank/DDBJ whole genome shotgun (WGS) entry which is preliminary data.</text>
</comment>
<dbReference type="CDD" id="cd16454">
    <property type="entry name" value="RING-H2_PA-TM-RING"/>
    <property type="match status" value="1"/>
</dbReference>
<reference evidence="7 8" key="1">
    <citation type="submission" date="2021-02" db="EMBL/GenBank/DDBJ databases">
        <title>Variation within the Batrachochytrium salamandrivorans European outbreak.</title>
        <authorList>
            <person name="Kelly M."/>
            <person name="Pasmans F."/>
            <person name="Shea T.P."/>
            <person name="Munoz J.F."/>
            <person name="Carranza S."/>
            <person name="Cuomo C.A."/>
            <person name="Martel A."/>
        </authorList>
    </citation>
    <scope>NUCLEOTIDE SEQUENCE [LARGE SCALE GENOMIC DNA]</scope>
    <source>
        <strain evidence="7 8">AMFP18/2</strain>
    </source>
</reference>
<dbReference type="SMART" id="SM00184">
    <property type="entry name" value="RING"/>
    <property type="match status" value="1"/>
</dbReference>
<evidence type="ECO:0000259" key="6">
    <source>
        <dbReference type="PROSITE" id="PS50089"/>
    </source>
</evidence>
<evidence type="ECO:0000313" key="7">
    <source>
        <dbReference type="EMBL" id="KAH6592604.1"/>
    </source>
</evidence>
<keyword evidence="3" id="KW-0862">Zinc</keyword>
<dbReference type="Proteomes" id="UP001648503">
    <property type="component" value="Unassembled WGS sequence"/>
</dbReference>
<dbReference type="PANTHER" id="PTHR15710:SF243">
    <property type="entry name" value="E3 UBIQUITIN-PROTEIN LIGASE PRAJA-2 ISOFORM X1"/>
    <property type="match status" value="1"/>
</dbReference>
<organism evidence="7 8">
    <name type="scientific">Batrachochytrium salamandrivorans</name>
    <dbReference type="NCBI Taxonomy" id="1357716"/>
    <lineage>
        <taxon>Eukaryota</taxon>
        <taxon>Fungi</taxon>
        <taxon>Fungi incertae sedis</taxon>
        <taxon>Chytridiomycota</taxon>
        <taxon>Chytridiomycota incertae sedis</taxon>
        <taxon>Chytridiomycetes</taxon>
        <taxon>Rhizophydiales</taxon>
        <taxon>Rhizophydiales incertae sedis</taxon>
        <taxon>Batrachochytrium</taxon>
    </lineage>
</organism>
<accession>A0ABQ8F8N8</accession>
<name>A0ABQ8F8N8_9FUNG</name>
<sequence>MNSNNNSNPGTNQESTSEVFSSHFVWHYPQQQLLQQQQMQQQQQQQMQQQQQQQQSIPTQTASMVTPTESGSEASSLNGSQSTDHHNQDLPSTQNARLHALFMSHLLGQSPLPQYMSTAWSDTLPLLPDEAQDLPISESRSSTLSYLEPLLPPPSPPAHRTVLPFSSPVLVVTPDGAALIFLGLLDVMGWYDAMALGHSHHDHLAASSHAIATQLKTMQSTVLLPPSQDDDSHSNLCSICLDGLHGSADLSLMPCGHIYHRPCILKWLKESNMCPYCRFELMTDCEDYNEELTRRRRESPQAHGNSPMAYGWTLDHSINNEVAQASNASLVAVPSDDVALKTTPHANEGSHVTHSQQSESSGADPH</sequence>
<protein>
    <recommendedName>
        <fullName evidence="6">RING-type domain-containing protein</fullName>
    </recommendedName>
</protein>
<feature type="compositionally biased region" description="Polar residues" evidence="5">
    <location>
        <begin position="56"/>
        <end position="82"/>
    </location>
</feature>
<dbReference type="PANTHER" id="PTHR15710">
    <property type="entry name" value="E3 UBIQUITIN-PROTEIN LIGASE PRAJA"/>
    <property type="match status" value="1"/>
</dbReference>
<evidence type="ECO:0000256" key="1">
    <source>
        <dbReference type="ARBA" id="ARBA00022723"/>
    </source>
</evidence>
<dbReference type="EMBL" id="JAFCIX010000377">
    <property type="protein sequence ID" value="KAH6592604.1"/>
    <property type="molecule type" value="Genomic_DNA"/>
</dbReference>
<dbReference type="SUPFAM" id="SSF57850">
    <property type="entry name" value="RING/U-box"/>
    <property type="match status" value="1"/>
</dbReference>
<feature type="region of interest" description="Disordered" evidence="5">
    <location>
        <begin position="49"/>
        <end position="91"/>
    </location>
</feature>
<feature type="domain" description="RING-type" evidence="6">
    <location>
        <begin position="237"/>
        <end position="278"/>
    </location>
</feature>